<keyword evidence="10" id="KW-1185">Reference proteome</keyword>
<gene>
    <name evidence="8" type="ORF">QR98_0012570</name>
    <name evidence="7" type="ORF">SSS_1119</name>
</gene>
<dbReference type="GO" id="GO:0000221">
    <property type="term" value="C:vacuolar proton-transporting V-type ATPase, V1 domain"/>
    <property type="evidence" value="ECO:0007669"/>
    <property type="project" value="TreeGrafter"/>
</dbReference>
<dbReference type="GO" id="GO:0005765">
    <property type="term" value="C:lysosomal membrane"/>
    <property type="evidence" value="ECO:0007669"/>
    <property type="project" value="TreeGrafter"/>
</dbReference>
<evidence type="ECO:0000256" key="4">
    <source>
        <dbReference type="ARBA" id="ARBA00023065"/>
    </source>
</evidence>
<evidence type="ECO:0000256" key="3">
    <source>
        <dbReference type="ARBA" id="ARBA00022781"/>
    </source>
</evidence>
<dbReference type="InterPro" id="IPR036132">
    <property type="entry name" value="Vac_ATP_synth_c_sf"/>
</dbReference>
<organism evidence="8 11">
    <name type="scientific">Sarcoptes scabiei</name>
    <name type="common">Itch mite</name>
    <name type="synonym">Acarus scabiei</name>
    <dbReference type="NCBI Taxonomy" id="52283"/>
    <lineage>
        <taxon>Eukaryota</taxon>
        <taxon>Metazoa</taxon>
        <taxon>Ecdysozoa</taxon>
        <taxon>Arthropoda</taxon>
        <taxon>Chelicerata</taxon>
        <taxon>Arachnida</taxon>
        <taxon>Acari</taxon>
        <taxon>Acariformes</taxon>
        <taxon>Sarcoptiformes</taxon>
        <taxon>Astigmata</taxon>
        <taxon>Psoroptidia</taxon>
        <taxon>Sarcoptoidea</taxon>
        <taxon>Sarcoptidae</taxon>
        <taxon>Sarcoptinae</taxon>
        <taxon>Sarcoptes</taxon>
    </lineage>
</organism>
<dbReference type="SUPFAM" id="SSF118203">
    <property type="entry name" value="Vacuolar ATP synthase subunit C"/>
    <property type="match status" value="1"/>
</dbReference>
<accession>A0A131ZVP1</accession>
<proteinExistence type="inferred from homology"/>
<dbReference type="EnsemblMetazoa" id="SSS_1119s_mrna">
    <property type="protein sequence ID" value="KAF7487866.1"/>
    <property type="gene ID" value="SSS_1119"/>
</dbReference>
<keyword evidence="4 6" id="KW-0406">Ion transport</keyword>
<dbReference type="Gene3D" id="3.30.70.100">
    <property type="match status" value="1"/>
</dbReference>
<comment type="function">
    <text evidence="6">Subunit of the V1 complex of vacuolar(H+)-ATPase (V-ATPase), a multisubunit enzyme composed of a peripheral complex (V1) that hydrolyzes ATP and a membrane integral complex (V0) that translocates protons. V-ATPase is responsible for acidifying and maintaining the pH of intracellular compartments and in some cell types, is targeted to the plasma membrane, where it is responsible for acidifying the extracellular environment. Subunit C is necessary for the assembly of the catalytic sector of the enzyme and is likely to have a specific function in its catalytic activity.</text>
</comment>
<comment type="subunit">
    <text evidence="6">V-ATPase is a heteromultimeric enzyme made up of two complexes: the ATP-hydrolytic V1 complex and the proton translocation V0 complex. The V1 complex consists of three catalytic AB heterodimers that form a heterohexamer, three peripheral stalks each consisting of EG heterodimers, one central rotor including subunits D and F, and the regulatory subunits C and H. The proton translocation complex V0 consists of the proton transport subunit a, a ring of proteolipid subunits c9c'', rotary subunit d, subunits e and f, and two accessory subunits.</text>
</comment>
<dbReference type="Pfam" id="PF03223">
    <property type="entry name" value="V-ATPase_C"/>
    <property type="match status" value="1"/>
</dbReference>
<evidence type="ECO:0000256" key="5">
    <source>
        <dbReference type="ARBA" id="ARBA00071118"/>
    </source>
</evidence>
<dbReference type="FunFam" id="3.30.70.100:FF:000002">
    <property type="entry name" value="V-type proton ATPase subunit C"/>
    <property type="match status" value="1"/>
</dbReference>
<dbReference type="VEuPathDB" id="VectorBase:SSCA003560"/>
<dbReference type="Gene3D" id="3.30.70.1180">
    <property type="entry name" value="Vacuolar atp synthase subunit c, domain 1"/>
    <property type="match status" value="1"/>
</dbReference>
<reference evidence="9" key="4">
    <citation type="submission" date="2022-06" db="UniProtKB">
        <authorList>
            <consortium name="EnsemblMetazoa"/>
        </authorList>
    </citation>
    <scope>IDENTIFICATION</scope>
</reference>
<evidence type="ECO:0000256" key="1">
    <source>
        <dbReference type="ARBA" id="ARBA00006138"/>
    </source>
</evidence>
<dbReference type="PANTHER" id="PTHR10137:SF0">
    <property type="entry name" value="V-TYPE PROTON ATPASE SUBUNIT C"/>
    <property type="match status" value="1"/>
</dbReference>
<evidence type="ECO:0000313" key="7">
    <source>
        <dbReference type="EMBL" id="KAF7487866.1"/>
    </source>
</evidence>
<dbReference type="PANTHER" id="PTHR10137">
    <property type="entry name" value="V-TYPE PROTON ATPASE SUBUNIT C"/>
    <property type="match status" value="1"/>
</dbReference>
<evidence type="ECO:0000313" key="10">
    <source>
        <dbReference type="Proteomes" id="UP000070412"/>
    </source>
</evidence>
<comment type="similarity">
    <text evidence="1 6">Belongs to the V-ATPase C subunit family.</text>
</comment>
<dbReference type="InterPro" id="IPR004907">
    <property type="entry name" value="ATPase_V1-cplx_csu"/>
</dbReference>
<dbReference type="Proteomes" id="UP000616769">
    <property type="component" value="Unassembled WGS sequence"/>
</dbReference>
<dbReference type="Proteomes" id="UP000070412">
    <property type="component" value="Unassembled WGS sequence"/>
</dbReference>
<dbReference type="EMBL" id="JXLN01003081">
    <property type="protein sequence ID" value="KPM02834.1"/>
    <property type="molecule type" value="Genomic_DNA"/>
</dbReference>
<evidence type="ECO:0000256" key="6">
    <source>
        <dbReference type="RuleBase" id="RU364010"/>
    </source>
</evidence>
<name>A0A131ZVP1_SARSC</name>
<protein>
    <recommendedName>
        <fullName evidence="5 6">V-type proton ATPase subunit C</fullName>
    </recommendedName>
</protein>
<keyword evidence="2 6" id="KW-0813">Transport</keyword>
<dbReference type="OrthoDB" id="6605928at2759"/>
<dbReference type="EMBL" id="WVUK01000066">
    <property type="protein sequence ID" value="KAF7487866.1"/>
    <property type="molecule type" value="Genomic_DNA"/>
</dbReference>
<evidence type="ECO:0000313" key="11">
    <source>
        <dbReference type="Proteomes" id="UP000616769"/>
    </source>
</evidence>
<reference evidence="8 11" key="1">
    <citation type="journal article" date="2015" name="Parasit. Vectors">
        <title>Draft genome of the scabies mite.</title>
        <authorList>
            <person name="Rider S.D.Jr."/>
            <person name="Morgan M.S."/>
            <person name="Arlian L.G."/>
        </authorList>
    </citation>
    <scope>NUCLEOTIDE SEQUENCE [LARGE SCALE GENOMIC DNA]</scope>
    <source>
        <strain evidence="8">Arlian Lab</strain>
    </source>
</reference>
<dbReference type="AlphaFoldDB" id="A0A131ZVP1"/>
<reference evidence="10" key="2">
    <citation type="journal article" date="2020" name="PLoS Negl. Trop. Dis.">
        <title>High-quality nuclear genome for Sarcoptes scabiei-A critical resource for a neglected parasite.</title>
        <authorList>
            <person name="Korhonen P.K."/>
            <person name="Gasser R.B."/>
            <person name="Ma G."/>
            <person name="Wang T."/>
            <person name="Stroehlein A.J."/>
            <person name="Young N.D."/>
            <person name="Ang C.S."/>
            <person name="Fernando D.D."/>
            <person name="Lu H.C."/>
            <person name="Taylor S."/>
            <person name="Reynolds S.L."/>
            <person name="Mofiz E."/>
            <person name="Najaraj S.H."/>
            <person name="Gowda H."/>
            <person name="Madugundu A."/>
            <person name="Renuse S."/>
            <person name="Holt D."/>
            <person name="Pandey A."/>
            <person name="Papenfuss A.T."/>
            <person name="Fischer K."/>
        </authorList>
    </citation>
    <scope>NUCLEOTIDE SEQUENCE [LARGE SCALE GENOMIC DNA]</scope>
</reference>
<dbReference type="CDD" id="cd14785">
    <property type="entry name" value="V-ATPase_C"/>
    <property type="match status" value="1"/>
</dbReference>
<sequence length="379" mass="43825">MDYWLISAPGEKTCQQTWDTLNETIGKYGADFCKTFRFHIPDLKVGTLDTLVGLSDDLSKLDTYVETVCRKLAQSIGDILEKGQPINEQLQVNGQDLHAYVTKFQWDSAKFPIKQSLKSLNEIISKQIGQIDQDMKTKTSTFNNLKNSLQSLERKQTGSLLVRDPSDLVKKEHFVLGSEYLVTFLVVVPRSYYKDWLAKYENLTEMVVPRSSMLIYEDNDHGIFNVTLFKKKAEQFKIKAREHKFVVRDFVYNEEDINAGKSEIARLESDLKKHYHLLIRWLKVHFSEAVIALVHVKVLRLFIESVLRYGLPVNFVVALLHPPKKNQRKLREILSQLYAHLDTSILQGPVEDIPGFNLGQQEYYPYVSFKLNIDFLATK</sequence>
<reference evidence="7" key="3">
    <citation type="submission" date="2020-01" db="EMBL/GenBank/DDBJ databases">
        <authorList>
            <person name="Korhonen P.K.K."/>
            <person name="Guangxu M.G."/>
            <person name="Wang T.W."/>
            <person name="Stroehlein A.J.S."/>
            <person name="Young N.D."/>
            <person name="Ang C.-S.A."/>
            <person name="Fernando D.W.F."/>
            <person name="Lu H.L."/>
            <person name="Taylor S.T."/>
            <person name="Ehtesham M.E.M."/>
            <person name="Najaraj S.H.N."/>
            <person name="Harsha G.H.G."/>
            <person name="Madugundu A.M."/>
            <person name="Renuse S.R."/>
            <person name="Holt D.H."/>
            <person name="Pandey A.P."/>
            <person name="Papenfuss A.P."/>
            <person name="Gasser R.B.G."/>
            <person name="Fischer K.F."/>
        </authorList>
    </citation>
    <scope>NUCLEOTIDE SEQUENCE</scope>
    <source>
        <strain evidence="7">SSS_KF_BRIS2020</strain>
    </source>
</reference>
<dbReference type="Gene3D" id="1.20.1460.10">
    <property type="entry name" value="subunit c (vma5p) of the yeast v-atpase, domain 2"/>
    <property type="match status" value="1"/>
</dbReference>
<keyword evidence="3 6" id="KW-0375">Hydrogen ion transport</keyword>
<evidence type="ECO:0000256" key="2">
    <source>
        <dbReference type="ARBA" id="ARBA00022448"/>
    </source>
</evidence>
<evidence type="ECO:0000313" key="8">
    <source>
        <dbReference type="EMBL" id="KPM02834.1"/>
    </source>
</evidence>
<dbReference type="GO" id="GO:0046961">
    <property type="term" value="F:proton-transporting ATPase activity, rotational mechanism"/>
    <property type="evidence" value="ECO:0007669"/>
    <property type="project" value="InterPro"/>
</dbReference>
<evidence type="ECO:0000313" key="9">
    <source>
        <dbReference type="EnsemblMetazoa" id="KAF7487866.1"/>
    </source>
</evidence>